<gene>
    <name evidence="1" type="ORF">V2J85_05785</name>
</gene>
<dbReference type="RefSeq" id="WP_330820811.1">
    <property type="nucleotide sequence ID" value="NZ_JAZBJP010000002.1"/>
</dbReference>
<reference evidence="1 2" key="1">
    <citation type="submission" date="2023-12" db="EMBL/GenBank/DDBJ databases">
        <title>30 novel species of actinomycetes from the DSMZ collection.</title>
        <authorList>
            <person name="Nouioui I."/>
        </authorList>
    </citation>
    <scope>NUCLEOTIDE SEQUENCE [LARGE SCALE GENOMIC DNA]</scope>
    <source>
        <strain evidence="1 2">DSM 41528</strain>
    </source>
</reference>
<dbReference type="EMBL" id="JAZBJP010000002">
    <property type="protein sequence ID" value="MEE4418862.1"/>
    <property type="molecule type" value="Genomic_DNA"/>
</dbReference>
<organism evidence="1 2">
    <name type="scientific">Streptomyces bugieae</name>
    <dbReference type="NCBI Taxonomy" id="3098223"/>
    <lineage>
        <taxon>Bacteria</taxon>
        <taxon>Bacillati</taxon>
        <taxon>Actinomycetota</taxon>
        <taxon>Actinomycetes</taxon>
        <taxon>Kitasatosporales</taxon>
        <taxon>Streptomycetaceae</taxon>
        <taxon>Streptomyces</taxon>
    </lineage>
</organism>
<protein>
    <submittedName>
        <fullName evidence="1">Uncharacterized protein</fullName>
    </submittedName>
</protein>
<name>A0ABU7NJ33_9ACTN</name>
<accession>A0ABU7NJ33</accession>
<evidence type="ECO:0000313" key="1">
    <source>
        <dbReference type="EMBL" id="MEE4418862.1"/>
    </source>
</evidence>
<dbReference type="Proteomes" id="UP001307760">
    <property type="component" value="Unassembled WGS sequence"/>
</dbReference>
<comment type="caution">
    <text evidence="1">The sequence shown here is derived from an EMBL/GenBank/DDBJ whole genome shotgun (WGS) entry which is preliminary data.</text>
</comment>
<sequence>MEASTVADDVDAAEVSGAVVGAWCSGVPGVTAWEPTVAGVSACPGDVVGTTEAAGAVAAACCSGWSVAGPDARVAAAGAVVAAPRSVSMPPEPEVVCEAVCEADSGLVAARVPGRGAVAVVVSSGCCDPLLPWPSPLVIALRAGVSADAVGVVRPVVPAPPSRVSGMVAGGAVEVAARVSCVVCARSVSGAWVPAASGACALPDTGASPPGSVRVGCDAVDGASADCRSP</sequence>
<proteinExistence type="predicted"/>
<evidence type="ECO:0000313" key="2">
    <source>
        <dbReference type="Proteomes" id="UP001307760"/>
    </source>
</evidence>
<keyword evidence="2" id="KW-1185">Reference proteome</keyword>